<organism evidence="1 2">
    <name type="scientific">Ligaoa zhengdingensis</name>
    <dbReference type="NCBI Taxonomy" id="2763658"/>
    <lineage>
        <taxon>Bacteria</taxon>
        <taxon>Bacillati</taxon>
        <taxon>Bacillota</taxon>
        <taxon>Clostridia</taxon>
        <taxon>Eubacteriales</taxon>
        <taxon>Oscillospiraceae</taxon>
        <taxon>Ligaoa</taxon>
    </lineage>
</organism>
<accession>A0A926I5X3</accession>
<protein>
    <submittedName>
        <fullName evidence="1">Uncharacterized protein</fullName>
    </submittedName>
</protein>
<sequence>MEIRNLYRQGNRFTLQEPEGDYVLWYRLIAAEGMAVTDGDTVAPAIDVESPEGWSEIPAPQEPVEELEELREYYTRTQAVLPG</sequence>
<comment type="caution">
    <text evidence="1">The sequence shown here is derived from an EMBL/GenBank/DDBJ whole genome shotgun (WGS) entry which is preliminary data.</text>
</comment>
<evidence type="ECO:0000313" key="2">
    <source>
        <dbReference type="Proteomes" id="UP000653127"/>
    </source>
</evidence>
<dbReference type="AlphaFoldDB" id="A0A926I5X3"/>
<keyword evidence="2" id="KW-1185">Reference proteome</keyword>
<dbReference type="EMBL" id="JACRST010000060">
    <property type="protein sequence ID" value="MBC8547895.1"/>
    <property type="molecule type" value="Genomic_DNA"/>
</dbReference>
<reference evidence="1" key="1">
    <citation type="submission" date="2020-08" db="EMBL/GenBank/DDBJ databases">
        <title>Genome public.</title>
        <authorList>
            <person name="Liu C."/>
            <person name="Sun Q."/>
        </authorList>
    </citation>
    <scope>NUCLEOTIDE SEQUENCE</scope>
    <source>
        <strain evidence="1">NSJ-31</strain>
    </source>
</reference>
<gene>
    <name evidence="1" type="ORF">H8711_13380</name>
</gene>
<dbReference type="Proteomes" id="UP000653127">
    <property type="component" value="Unassembled WGS sequence"/>
</dbReference>
<dbReference type="RefSeq" id="WP_249283851.1">
    <property type="nucleotide sequence ID" value="NZ_JACRST010000060.1"/>
</dbReference>
<evidence type="ECO:0000313" key="1">
    <source>
        <dbReference type="EMBL" id="MBC8547895.1"/>
    </source>
</evidence>
<name>A0A926I5X3_9FIRM</name>
<proteinExistence type="predicted"/>